<dbReference type="AlphaFoldDB" id="A0A3A6PW18"/>
<comment type="caution">
    <text evidence="8">The sequence shown here is derived from an EMBL/GenBank/DDBJ whole genome shotgun (WGS) entry which is preliminary data.</text>
</comment>
<dbReference type="RefSeq" id="WP_120086478.1">
    <property type="nucleotide sequence ID" value="NZ_QMDW01000040.1"/>
</dbReference>
<sequence>MVTQRDGNDLNLLTSSIQTTGGALVATTLYTVSGLIYAFVTSPSVTGRYFFAVLTIALVLRPIRGITQTLHKIGTEPGESVEAYLGVAVLFGIAYLSVLGVVGFTIGGYLAQITVFDRTLLRILGVFAATTALVMTVESLVSAVGYPSAVTWINSVKSSLELGVLLVLTQSIATVTELMAVMIGVRLTVFGLVAVGLRVIPTLPDRHELSRAWGYAKWSIPDQILDRVSYNMPVYVLGIVSTPLAVGIYEAADRFGDFGATIAWQLSNPLLTKVSGDDAAGVAVGRYIDTVVTGGSGVSFVVFGYLLSTRELIAALAFPSAPVQFSTTVIIVGGINIFRGFWTLSSHVLEGLGHPGLSFRTKLYGLVVSVPLTAVLGVRFGALAGAVGYVVMNLVVGGYVIYYSRQVLDSTLIDTTVGLHFLAALVAESAVVYTTVWGVLQVGGGPVIAAVAGIVAACIGFGVPLWVVSAPARAVFRRTYELSVDRLPH</sequence>
<feature type="transmembrane region" description="Helical" evidence="7">
    <location>
        <begin position="47"/>
        <end position="63"/>
    </location>
</feature>
<comment type="similarity">
    <text evidence="2">Belongs to the polysaccharide synthase family.</text>
</comment>
<dbReference type="Proteomes" id="UP000281564">
    <property type="component" value="Unassembled WGS sequence"/>
</dbReference>
<proteinExistence type="inferred from homology"/>
<evidence type="ECO:0000313" key="9">
    <source>
        <dbReference type="Proteomes" id="UP000281564"/>
    </source>
</evidence>
<dbReference type="OrthoDB" id="112053at2157"/>
<feature type="transmembrane region" description="Helical" evidence="7">
    <location>
        <begin position="313"/>
        <end position="342"/>
    </location>
</feature>
<dbReference type="GO" id="GO:0005886">
    <property type="term" value="C:plasma membrane"/>
    <property type="evidence" value="ECO:0007669"/>
    <property type="project" value="UniProtKB-SubCell"/>
</dbReference>
<organism evidence="8 9">
    <name type="scientific">Halonotius pteroides</name>
    <dbReference type="NCBI Taxonomy" id="268735"/>
    <lineage>
        <taxon>Archaea</taxon>
        <taxon>Methanobacteriati</taxon>
        <taxon>Methanobacteriota</taxon>
        <taxon>Stenosarchaea group</taxon>
        <taxon>Halobacteria</taxon>
        <taxon>Halobacteriales</taxon>
        <taxon>Haloferacaceae</taxon>
        <taxon>Halonotius</taxon>
    </lineage>
</organism>
<dbReference type="PANTHER" id="PTHR30250:SF10">
    <property type="entry name" value="LIPOPOLYSACCHARIDE BIOSYNTHESIS PROTEIN WZXC"/>
    <property type="match status" value="1"/>
</dbReference>
<feature type="transmembrane region" description="Helical" evidence="7">
    <location>
        <begin position="446"/>
        <end position="468"/>
    </location>
</feature>
<feature type="transmembrane region" description="Helical" evidence="7">
    <location>
        <begin position="287"/>
        <end position="307"/>
    </location>
</feature>
<feature type="transmembrane region" description="Helical" evidence="7">
    <location>
        <begin position="123"/>
        <end position="144"/>
    </location>
</feature>
<protein>
    <submittedName>
        <fullName evidence="8">Transporter</fullName>
    </submittedName>
</protein>
<feature type="transmembrane region" description="Helical" evidence="7">
    <location>
        <begin position="386"/>
        <end position="405"/>
    </location>
</feature>
<dbReference type="PANTHER" id="PTHR30250">
    <property type="entry name" value="PST FAMILY PREDICTED COLANIC ACID TRANSPORTER"/>
    <property type="match status" value="1"/>
</dbReference>
<feature type="transmembrane region" description="Helical" evidence="7">
    <location>
        <begin position="83"/>
        <end position="111"/>
    </location>
</feature>
<evidence type="ECO:0000256" key="6">
    <source>
        <dbReference type="ARBA" id="ARBA00023136"/>
    </source>
</evidence>
<keyword evidence="4 7" id="KW-0812">Transmembrane</keyword>
<evidence type="ECO:0000256" key="2">
    <source>
        <dbReference type="ARBA" id="ARBA00007430"/>
    </source>
</evidence>
<name>A0A3A6PW18_9EURY</name>
<dbReference type="InterPro" id="IPR050833">
    <property type="entry name" value="Poly_Biosynth_Transport"/>
</dbReference>
<keyword evidence="3" id="KW-1003">Cell membrane</keyword>
<evidence type="ECO:0000256" key="7">
    <source>
        <dbReference type="SAM" id="Phobius"/>
    </source>
</evidence>
<keyword evidence="9" id="KW-1185">Reference proteome</keyword>
<feature type="transmembrane region" description="Helical" evidence="7">
    <location>
        <begin position="20"/>
        <end position="40"/>
    </location>
</feature>
<feature type="transmembrane region" description="Helical" evidence="7">
    <location>
        <begin position="164"/>
        <end position="197"/>
    </location>
</feature>
<gene>
    <name evidence="8" type="ORF">DP106_14525</name>
</gene>
<keyword evidence="6 7" id="KW-0472">Membrane</keyword>
<comment type="subcellular location">
    <subcellularLocation>
        <location evidence="1">Cell membrane</location>
        <topology evidence="1">Multi-pass membrane protein</topology>
    </subcellularLocation>
</comment>
<feature type="transmembrane region" description="Helical" evidence="7">
    <location>
        <begin position="417"/>
        <end position="440"/>
    </location>
</feature>
<reference evidence="8 9" key="1">
    <citation type="submission" date="2018-06" db="EMBL/GenBank/DDBJ databases">
        <title>Halonotius sp. F13-13 a new haloarchaeeon isolated from a solar saltern from Isla Cristina, Huelva, Spain.</title>
        <authorList>
            <person name="Duran-Viseras A."/>
            <person name="Sanchez-Porro C."/>
            <person name="Ventosa A."/>
        </authorList>
    </citation>
    <scope>NUCLEOTIDE SEQUENCE [LARGE SCALE GENOMIC DNA]</scope>
    <source>
        <strain evidence="8 9">CECT 7525</strain>
    </source>
</reference>
<evidence type="ECO:0000256" key="3">
    <source>
        <dbReference type="ARBA" id="ARBA00022475"/>
    </source>
</evidence>
<accession>A0A3A6PW18</accession>
<keyword evidence="5 7" id="KW-1133">Transmembrane helix</keyword>
<evidence type="ECO:0000256" key="1">
    <source>
        <dbReference type="ARBA" id="ARBA00004651"/>
    </source>
</evidence>
<dbReference type="EMBL" id="QMDW01000040">
    <property type="protein sequence ID" value="RJX47601.1"/>
    <property type="molecule type" value="Genomic_DNA"/>
</dbReference>
<evidence type="ECO:0000256" key="4">
    <source>
        <dbReference type="ARBA" id="ARBA00022692"/>
    </source>
</evidence>
<evidence type="ECO:0000313" key="8">
    <source>
        <dbReference type="EMBL" id="RJX47601.1"/>
    </source>
</evidence>
<evidence type="ECO:0000256" key="5">
    <source>
        <dbReference type="ARBA" id="ARBA00022989"/>
    </source>
</evidence>